<feature type="signal peptide" evidence="1">
    <location>
        <begin position="1"/>
        <end position="28"/>
    </location>
</feature>
<keyword evidence="3" id="KW-1185">Reference proteome</keyword>
<sequence length="156" mass="16871">MRKFTRVIAGLALGTAAAGGAIAMGATAASAGTDNGLGTFALSSPPMMNNTFIPFGDFGNNNNNCGNNLGNGNGCWNNNNNNNMFWNNQSFWNQSAFTDNVDDDSSFAVIGKDAAIAFQDSTKRNSNFFNSGWWQNNNWWNNNNNNCWNNNLGNGF</sequence>
<keyword evidence="1" id="KW-0732">Signal</keyword>
<evidence type="ECO:0000313" key="2">
    <source>
        <dbReference type="EMBL" id="GIH34038.1"/>
    </source>
</evidence>
<proteinExistence type="predicted"/>
<reference evidence="2 3" key="1">
    <citation type="submission" date="2021-01" db="EMBL/GenBank/DDBJ databases">
        <title>Whole genome shotgun sequence of Microbispora amethystogenes NBRC 101907.</title>
        <authorList>
            <person name="Komaki H."/>
            <person name="Tamura T."/>
        </authorList>
    </citation>
    <scope>NUCLEOTIDE SEQUENCE [LARGE SCALE GENOMIC DNA]</scope>
    <source>
        <strain evidence="2 3">NBRC 101907</strain>
    </source>
</reference>
<evidence type="ECO:0000313" key="3">
    <source>
        <dbReference type="Proteomes" id="UP000651728"/>
    </source>
</evidence>
<gene>
    <name evidence="2" type="ORF">Mam01_42020</name>
</gene>
<dbReference type="EMBL" id="BOOB01000030">
    <property type="protein sequence ID" value="GIH34038.1"/>
    <property type="molecule type" value="Genomic_DNA"/>
</dbReference>
<dbReference type="RefSeq" id="WP_204286912.1">
    <property type="nucleotide sequence ID" value="NZ_BAABEJ010000016.1"/>
</dbReference>
<name>A0ABQ4FH09_9ACTN</name>
<accession>A0ABQ4FH09</accession>
<dbReference type="Proteomes" id="UP000651728">
    <property type="component" value="Unassembled WGS sequence"/>
</dbReference>
<organism evidence="2 3">
    <name type="scientific">Microbispora amethystogenes</name>
    <dbReference type="NCBI Taxonomy" id="1427754"/>
    <lineage>
        <taxon>Bacteria</taxon>
        <taxon>Bacillati</taxon>
        <taxon>Actinomycetota</taxon>
        <taxon>Actinomycetes</taxon>
        <taxon>Streptosporangiales</taxon>
        <taxon>Streptosporangiaceae</taxon>
        <taxon>Microbispora</taxon>
    </lineage>
</organism>
<comment type="caution">
    <text evidence="2">The sequence shown here is derived from an EMBL/GenBank/DDBJ whole genome shotgun (WGS) entry which is preliminary data.</text>
</comment>
<evidence type="ECO:0000256" key="1">
    <source>
        <dbReference type="SAM" id="SignalP"/>
    </source>
</evidence>
<feature type="chain" id="PRO_5046770665" evidence="1">
    <location>
        <begin position="29"/>
        <end position="156"/>
    </location>
</feature>
<protein>
    <submittedName>
        <fullName evidence="2">Uncharacterized protein</fullName>
    </submittedName>
</protein>